<feature type="transmembrane region" description="Helical" evidence="1">
    <location>
        <begin position="12"/>
        <end position="31"/>
    </location>
</feature>
<organism evidence="2 3">
    <name type="scientific">Parathielavia appendiculata</name>
    <dbReference type="NCBI Taxonomy" id="2587402"/>
    <lineage>
        <taxon>Eukaryota</taxon>
        <taxon>Fungi</taxon>
        <taxon>Dikarya</taxon>
        <taxon>Ascomycota</taxon>
        <taxon>Pezizomycotina</taxon>
        <taxon>Sordariomycetes</taxon>
        <taxon>Sordariomycetidae</taxon>
        <taxon>Sordariales</taxon>
        <taxon>Chaetomiaceae</taxon>
        <taxon>Parathielavia</taxon>
    </lineage>
</organism>
<name>A0AAN6U5L6_9PEZI</name>
<dbReference type="Proteomes" id="UP001302602">
    <property type="component" value="Unassembled WGS sequence"/>
</dbReference>
<keyword evidence="1" id="KW-1133">Transmembrane helix</keyword>
<accession>A0AAN6U5L6</accession>
<dbReference type="GeneID" id="87828763"/>
<reference evidence="2" key="1">
    <citation type="journal article" date="2023" name="Mol. Phylogenet. Evol.">
        <title>Genome-scale phylogeny and comparative genomics of the fungal order Sordariales.</title>
        <authorList>
            <person name="Hensen N."/>
            <person name="Bonometti L."/>
            <person name="Westerberg I."/>
            <person name="Brannstrom I.O."/>
            <person name="Guillou S."/>
            <person name="Cros-Aarteil S."/>
            <person name="Calhoun S."/>
            <person name="Haridas S."/>
            <person name="Kuo A."/>
            <person name="Mondo S."/>
            <person name="Pangilinan J."/>
            <person name="Riley R."/>
            <person name="LaButti K."/>
            <person name="Andreopoulos B."/>
            <person name="Lipzen A."/>
            <person name="Chen C."/>
            <person name="Yan M."/>
            <person name="Daum C."/>
            <person name="Ng V."/>
            <person name="Clum A."/>
            <person name="Steindorff A."/>
            <person name="Ohm R.A."/>
            <person name="Martin F."/>
            <person name="Silar P."/>
            <person name="Natvig D.O."/>
            <person name="Lalanne C."/>
            <person name="Gautier V."/>
            <person name="Ament-Velasquez S.L."/>
            <person name="Kruys A."/>
            <person name="Hutchinson M.I."/>
            <person name="Powell A.J."/>
            <person name="Barry K."/>
            <person name="Miller A.N."/>
            <person name="Grigoriev I.V."/>
            <person name="Debuchy R."/>
            <person name="Gladieux P."/>
            <person name="Hiltunen Thoren M."/>
            <person name="Johannesson H."/>
        </authorList>
    </citation>
    <scope>NUCLEOTIDE SEQUENCE</scope>
    <source>
        <strain evidence="2">CBS 731.68</strain>
    </source>
</reference>
<protein>
    <submittedName>
        <fullName evidence="2">Uncharacterized protein</fullName>
    </submittedName>
</protein>
<gene>
    <name evidence="2" type="ORF">N657DRAFT_640573</name>
</gene>
<evidence type="ECO:0000256" key="1">
    <source>
        <dbReference type="SAM" id="Phobius"/>
    </source>
</evidence>
<sequence>MVSSSNFQVTPSQQTLVMFPYSALLCSGLFVHRNAERRAMAVTRSFRGEQLDL</sequence>
<evidence type="ECO:0000313" key="3">
    <source>
        <dbReference type="Proteomes" id="UP001302602"/>
    </source>
</evidence>
<dbReference type="RefSeq" id="XP_062650480.1">
    <property type="nucleotide sequence ID" value="XM_062791994.1"/>
</dbReference>
<keyword evidence="3" id="KW-1185">Reference proteome</keyword>
<comment type="caution">
    <text evidence="2">The sequence shown here is derived from an EMBL/GenBank/DDBJ whole genome shotgun (WGS) entry which is preliminary data.</text>
</comment>
<dbReference type="AlphaFoldDB" id="A0AAN6U5L6"/>
<keyword evidence="1" id="KW-0812">Transmembrane</keyword>
<keyword evidence="1" id="KW-0472">Membrane</keyword>
<reference evidence="2" key="2">
    <citation type="submission" date="2023-05" db="EMBL/GenBank/DDBJ databases">
        <authorList>
            <consortium name="Lawrence Berkeley National Laboratory"/>
            <person name="Steindorff A."/>
            <person name="Hensen N."/>
            <person name="Bonometti L."/>
            <person name="Westerberg I."/>
            <person name="Brannstrom I.O."/>
            <person name="Guillou S."/>
            <person name="Cros-Aarteil S."/>
            <person name="Calhoun S."/>
            <person name="Haridas S."/>
            <person name="Kuo A."/>
            <person name="Mondo S."/>
            <person name="Pangilinan J."/>
            <person name="Riley R."/>
            <person name="Labutti K."/>
            <person name="Andreopoulos B."/>
            <person name="Lipzen A."/>
            <person name="Chen C."/>
            <person name="Yanf M."/>
            <person name="Daum C."/>
            <person name="Ng V."/>
            <person name="Clum A."/>
            <person name="Ohm R."/>
            <person name="Martin F."/>
            <person name="Silar P."/>
            <person name="Natvig D."/>
            <person name="Lalanne C."/>
            <person name="Gautier V."/>
            <person name="Ament-Velasquez S.L."/>
            <person name="Kruys A."/>
            <person name="Hutchinson M.I."/>
            <person name="Powell A.J."/>
            <person name="Barry K."/>
            <person name="Miller A.N."/>
            <person name="Grigoriev I.V."/>
            <person name="Debuchy R."/>
            <person name="Gladieux P."/>
            <person name="Thoren M.H."/>
            <person name="Johannesson H."/>
        </authorList>
    </citation>
    <scope>NUCLEOTIDE SEQUENCE</scope>
    <source>
        <strain evidence="2">CBS 731.68</strain>
    </source>
</reference>
<proteinExistence type="predicted"/>
<evidence type="ECO:0000313" key="2">
    <source>
        <dbReference type="EMBL" id="KAK4126709.1"/>
    </source>
</evidence>
<dbReference type="EMBL" id="MU853224">
    <property type="protein sequence ID" value="KAK4126709.1"/>
    <property type="molecule type" value="Genomic_DNA"/>
</dbReference>